<dbReference type="InterPro" id="IPR058163">
    <property type="entry name" value="LysR-type_TF_proteobact-type"/>
</dbReference>
<dbReference type="SUPFAM" id="SSF46785">
    <property type="entry name" value="Winged helix' DNA-binding domain"/>
    <property type="match status" value="1"/>
</dbReference>
<dbReference type="CDD" id="cd08474">
    <property type="entry name" value="PBP2_CrgA_like_5"/>
    <property type="match status" value="1"/>
</dbReference>
<dbReference type="EMBL" id="JAQNDM010000002">
    <property type="protein sequence ID" value="MDC0713247.1"/>
    <property type="molecule type" value="Genomic_DNA"/>
</dbReference>
<dbReference type="Proteomes" id="UP001221838">
    <property type="component" value="Unassembled WGS sequence"/>
</dbReference>
<feature type="domain" description="HTH lysR-type" evidence="5">
    <location>
        <begin position="3"/>
        <end position="60"/>
    </location>
</feature>
<dbReference type="InterPro" id="IPR000847">
    <property type="entry name" value="LysR_HTH_N"/>
</dbReference>
<dbReference type="InterPro" id="IPR036390">
    <property type="entry name" value="WH_DNA-bd_sf"/>
</dbReference>
<dbReference type="Gene3D" id="1.10.10.10">
    <property type="entry name" value="Winged helix-like DNA-binding domain superfamily/Winged helix DNA-binding domain"/>
    <property type="match status" value="1"/>
</dbReference>
<reference evidence="6 7" key="1">
    <citation type="submission" date="2022-11" db="EMBL/GenBank/DDBJ databases">
        <title>Minimal conservation of predation-associated metabolite biosynthetic gene clusters underscores biosynthetic potential of Myxococcota including descriptions for ten novel species: Archangium lansinium sp. nov., Myxococcus landrumus sp. nov., Nannocystis bai.</title>
        <authorList>
            <person name="Ahearne A."/>
            <person name="Stevens C."/>
            <person name="Dowd S."/>
        </authorList>
    </citation>
    <scope>NUCLEOTIDE SEQUENCE [LARGE SCALE GENOMIC DNA]</scope>
    <source>
        <strain evidence="6 7">NCWAL01</strain>
    </source>
</reference>
<accession>A0ABT5DHW3</accession>
<evidence type="ECO:0000256" key="3">
    <source>
        <dbReference type="ARBA" id="ARBA00023125"/>
    </source>
</evidence>
<dbReference type="PROSITE" id="PS50931">
    <property type="entry name" value="HTH_LYSR"/>
    <property type="match status" value="1"/>
</dbReference>
<dbReference type="Pfam" id="PF00126">
    <property type="entry name" value="HTH_1"/>
    <property type="match status" value="1"/>
</dbReference>
<sequence>MKVDLDDLKAFVTVARARGFREGARVSGSSASALSEAVRRLEAQLGVRLLHRTTRSVIPTEAGEGLLGRLGPALTEMEAALDVVNGFRDRPAGSLRLNVPVSAARLVLSRIVPPFLAAYPDIRLEVIAEDSFVDVLAAGCDAGIRYDDRLEQDMIAVPIGPRVQRFATAASPAYLEHHGRPAHPRDLLGHACLRSRFSSGTMTPWEFERDGEVVRVDPAGPLIVRVGGATDLSVDAAIAGSGIVYLFEDWLRPHLESGALEPVLESWWQRFSGPFLYYPGRRLVPAPLRAFIDFIMAAADPP</sequence>
<evidence type="ECO:0000313" key="6">
    <source>
        <dbReference type="EMBL" id="MDC0713247.1"/>
    </source>
</evidence>
<gene>
    <name evidence="6" type="ORF">POL68_32595</name>
</gene>
<name>A0ABT5DHW3_9BACT</name>
<comment type="caution">
    <text evidence="6">The sequence shown here is derived from an EMBL/GenBank/DDBJ whole genome shotgun (WGS) entry which is preliminary data.</text>
</comment>
<keyword evidence="2" id="KW-0805">Transcription regulation</keyword>
<evidence type="ECO:0000256" key="4">
    <source>
        <dbReference type="ARBA" id="ARBA00023163"/>
    </source>
</evidence>
<evidence type="ECO:0000256" key="1">
    <source>
        <dbReference type="ARBA" id="ARBA00009437"/>
    </source>
</evidence>
<keyword evidence="4" id="KW-0804">Transcription</keyword>
<organism evidence="6 7">
    <name type="scientific">Stigmatella ashevillensis</name>
    <dbReference type="NCBI Taxonomy" id="2995309"/>
    <lineage>
        <taxon>Bacteria</taxon>
        <taxon>Pseudomonadati</taxon>
        <taxon>Myxococcota</taxon>
        <taxon>Myxococcia</taxon>
        <taxon>Myxococcales</taxon>
        <taxon>Cystobacterineae</taxon>
        <taxon>Archangiaceae</taxon>
        <taxon>Stigmatella</taxon>
    </lineage>
</organism>
<dbReference type="PANTHER" id="PTHR30537:SF5">
    <property type="entry name" value="HTH-TYPE TRANSCRIPTIONAL ACTIVATOR TTDR-RELATED"/>
    <property type="match status" value="1"/>
</dbReference>
<dbReference type="PANTHER" id="PTHR30537">
    <property type="entry name" value="HTH-TYPE TRANSCRIPTIONAL REGULATOR"/>
    <property type="match status" value="1"/>
</dbReference>
<proteinExistence type="inferred from homology"/>
<protein>
    <submittedName>
        <fullName evidence="6">LysR family transcriptional regulator</fullName>
    </submittedName>
</protein>
<keyword evidence="7" id="KW-1185">Reference proteome</keyword>
<keyword evidence="3" id="KW-0238">DNA-binding</keyword>
<dbReference type="Pfam" id="PF03466">
    <property type="entry name" value="LysR_substrate"/>
    <property type="match status" value="1"/>
</dbReference>
<dbReference type="SUPFAM" id="SSF53850">
    <property type="entry name" value="Periplasmic binding protein-like II"/>
    <property type="match status" value="1"/>
</dbReference>
<dbReference type="InterPro" id="IPR005119">
    <property type="entry name" value="LysR_subst-bd"/>
</dbReference>
<comment type="similarity">
    <text evidence="1">Belongs to the LysR transcriptional regulatory family.</text>
</comment>
<evidence type="ECO:0000313" key="7">
    <source>
        <dbReference type="Proteomes" id="UP001221838"/>
    </source>
</evidence>
<evidence type="ECO:0000256" key="2">
    <source>
        <dbReference type="ARBA" id="ARBA00023015"/>
    </source>
</evidence>
<dbReference type="InterPro" id="IPR036388">
    <property type="entry name" value="WH-like_DNA-bd_sf"/>
</dbReference>
<dbReference type="RefSeq" id="WP_272143456.1">
    <property type="nucleotide sequence ID" value="NZ_JAQNDM010000002.1"/>
</dbReference>
<dbReference type="Gene3D" id="3.40.190.290">
    <property type="match status" value="1"/>
</dbReference>
<evidence type="ECO:0000259" key="5">
    <source>
        <dbReference type="PROSITE" id="PS50931"/>
    </source>
</evidence>